<dbReference type="SUPFAM" id="SSF48264">
    <property type="entry name" value="Cytochrome P450"/>
    <property type="match status" value="1"/>
</dbReference>
<name>A0ABR1T2V3_9PEZI</name>
<dbReference type="CDD" id="cd11058">
    <property type="entry name" value="CYP60B-like"/>
    <property type="match status" value="1"/>
</dbReference>
<dbReference type="RefSeq" id="XP_066708458.1">
    <property type="nucleotide sequence ID" value="XM_066865329.1"/>
</dbReference>
<dbReference type="PRINTS" id="PR00463">
    <property type="entry name" value="EP450I"/>
</dbReference>
<dbReference type="InterPro" id="IPR002401">
    <property type="entry name" value="Cyt_P450_E_grp-I"/>
</dbReference>
<gene>
    <name evidence="7" type="ORF">PG994_013920</name>
</gene>
<sequence length="525" mass="58763">MNLISALLEQRELTISPSRVLGLAAALAIIYRVVATVYRLYIHPLSKVPGPKLYAATSVPFEIRNKINGKFVRDMTALHEKYGPVVRVSPDRVAVDGSVAWPLFMRRYNEEFSKIWQFYGFGPLAILGAGPEAHKRQRRVMAHATSPAALADQEVYLQKHVNKFVDVLGEHADQDKAIDIMIWFNYLTFDIVGELTLGTSLGCLDSRDSIHPLVGVVTATTRDNARRLFMTGIPLLGSLVPMATYLLRKKEITKILDMQRHMESQAEARIALGTDTRTDLVTYMLRANQEDKGKGMSHEEMLVNSRVLLLAGGETTATALSGFVFHITNDPTAYKTLADEVRGTFSSADAITIRATSQLPYLCACIDETLRIYPPAADIPPAGIARHRRVRTIVSVYEWATHHSAEHFADPESFAPQRWLPATHALYDARFAADNNAVCKPFSAGPRDCTGKILAYAEMRLAITRLFWHFDFVREAGQDDWIAGQCVFTLAEKGPLRIRLRRRAGQYRSPKGDEEHMGQESLYLC</sequence>
<comment type="cofactor">
    <cofactor evidence="1">
        <name>heme</name>
        <dbReference type="ChEBI" id="CHEBI:30413"/>
    </cofactor>
</comment>
<dbReference type="EMBL" id="JAQQWL010000015">
    <property type="protein sequence ID" value="KAK8040913.1"/>
    <property type="molecule type" value="Genomic_DNA"/>
</dbReference>
<proteinExistence type="inferred from homology"/>
<protein>
    <recommendedName>
        <fullName evidence="9">Cytochrome P450</fullName>
    </recommendedName>
</protein>
<evidence type="ECO:0000256" key="1">
    <source>
        <dbReference type="ARBA" id="ARBA00001971"/>
    </source>
</evidence>
<reference evidence="7 8" key="1">
    <citation type="submission" date="2023-01" db="EMBL/GenBank/DDBJ databases">
        <title>Analysis of 21 Apiospora genomes using comparative genomics revels a genus with tremendous synthesis potential of carbohydrate active enzymes and secondary metabolites.</title>
        <authorList>
            <person name="Sorensen T."/>
        </authorList>
    </citation>
    <scope>NUCLEOTIDE SEQUENCE [LARGE SCALE GENOMIC DNA]</scope>
    <source>
        <strain evidence="7 8">CBS 135458</strain>
    </source>
</reference>
<keyword evidence="6" id="KW-1133">Transmembrane helix</keyword>
<comment type="similarity">
    <text evidence="2">Belongs to the cytochrome P450 family.</text>
</comment>
<evidence type="ECO:0000313" key="8">
    <source>
        <dbReference type="Proteomes" id="UP001480595"/>
    </source>
</evidence>
<evidence type="ECO:0000256" key="2">
    <source>
        <dbReference type="ARBA" id="ARBA00010617"/>
    </source>
</evidence>
<keyword evidence="8" id="KW-1185">Reference proteome</keyword>
<evidence type="ECO:0000256" key="4">
    <source>
        <dbReference type="ARBA" id="ARBA00022723"/>
    </source>
</evidence>
<dbReference type="GeneID" id="92098392"/>
<dbReference type="Gene3D" id="1.10.630.10">
    <property type="entry name" value="Cytochrome P450"/>
    <property type="match status" value="1"/>
</dbReference>
<feature type="transmembrane region" description="Helical" evidence="6">
    <location>
        <begin position="20"/>
        <end position="42"/>
    </location>
</feature>
<dbReference type="Pfam" id="PF00067">
    <property type="entry name" value="p450"/>
    <property type="match status" value="1"/>
</dbReference>
<accession>A0ABR1T2V3</accession>
<dbReference type="PANTHER" id="PTHR24305">
    <property type="entry name" value="CYTOCHROME P450"/>
    <property type="match status" value="1"/>
</dbReference>
<evidence type="ECO:0000256" key="6">
    <source>
        <dbReference type="SAM" id="Phobius"/>
    </source>
</evidence>
<dbReference type="InterPro" id="IPR036396">
    <property type="entry name" value="Cyt_P450_sf"/>
</dbReference>
<evidence type="ECO:0000256" key="3">
    <source>
        <dbReference type="ARBA" id="ARBA00022617"/>
    </source>
</evidence>
<comment type="caution">
    <text evidence="7">The sequence shown here is derived from an EMBL/GenBank/DDBJ whole genome shotgun (WGS) entry which is preliminary data.</text>
</comment>
<evidence type="ECO:0008006" key="9">
    <source>
        <dbReference type="Google" id="ProtNLM"/>
    </source>
</evidence>
<dbReference type="PRINTS" id="PR00385">
    <property type="entry name" value="P450"/>
</dbReference>
<keyword evidence="5" id="KW-0408">Iron</keyword>
<organism evidence="7 8">
    <name type="scientific">Apiospora phragmitis</name>
    <dbReference type="NCBI Taxonomy" id="2905665"/>
    <lineage>
        <taxon>Eukaryota</taxon>
        <taxon>Fungi</taxon>
        <taxon>Dikarya</taxon>
        <taxon>Ascomycota</taxon>
        <taxon>Pezizomycotina</taxon>
        <taxon>Sordariomycetes</taxon>
        <taxon>Xylariomycetidae</taxon>
        <taxon>Amphisphaeriales</taxon>
        <taxon>Apiosporaceae</taxon>
        <taxon>Apiospora</taxon>
    </lineage>
</organism>
<keyword evidence="3" id="KW-0349">Heme</keyword>
<evidence type="ECO:0000313" key="7">
    <source>
        <dbReference type="EMBL" id="KAK8040913.1"/>
    </source>
</evidence>
<keyword evidence="4" id="KW-0479">Metal-binding</keyword>
<dbReference type="InterPro" id="IPR001128">
    <property type="entry name" value="Cyt_P450"/>
</dbReference>
<evidence type="ECO:0000256" key="5">
    <source>
        <dbReference type="ARBA" id="ARBA00023004"/>
    </source>
</evidence>
<dbReference type="InterPro" id="IPR050121">
    <property type="entry name" value="Cytochrome_P450_monoxygenase"/>
</dbReference>
<keyword evidence="6" id="KW-0472">Membrane</keyword>
<dbReference type="PANTHER" id="PTHR24305:SF210">
    <property type="entry name" value="CYTOCHROME P450 MONOOXYGENASE ASQL-RELATED"/>
    <property type="match status" value="1"/>
</dbReference>
<dbReference type="Proteomes" id="UP001480595">
    <property type="component" value="Unassembled WGS sequence"/>
</dbReference>
<keyword evidence="6" id="KW-0812">Transmembrane</keyword>